<evidence type="ECO:0000259" key="3">
    <source>
        <dbReference type="Pfam" id="PF00535"/>
    </source>
</evidence>
<dbReference type="InterPro" id="IPR001173">
    <property type="entry name" value="Glyco_trans_2-like"/>
</dbReference>
<reference evidence="4 5" key="1">
    <citation type="submission" date="2018-08" db="EMBL/GenBank/DDBJ databases">
        <title>A genome reference for cultivated species of the human gut microbiota.</title>
        <authorList>
            <person name="Zou Y."/>
            <person name="Xue W."/>
            <person name="Luo G."/>
        </authorList>
    </citation>
    <scope>NUCLEOTIDE SEQUENCE [LARGE SCALE GENOMIC DNA]</scope>
    <source>
        <strain evidence="4 5">AM37-1AC</strain>
    </source>
</reference>
<dbReference type="CDD" id="cd00761">
    <property type="entry name" value="Glyco_tranf_GTA_type"/>
    <property type="match status" value="1"/>
</dbReference>
<sequence length="421" mass="49027">MKNEKVSIIVPVYNAEQYLGYTITSILKQTYKNIEIILVNDGSKDDSLIICQNYAAIDDRVKVLDIPNGGVSNARNCGIESATGEYIQFVDSDDVITENMTERLVDTMHIYEADMVVCGMRYMVLEGNRPVSSNDWLPQYLGKECVLSRERFLDDFSRILLYTVLLEGPCNKLYKREYFDKYGMCFPLDKELGEDFLLNLQYFSRLNRIVFISDVLYYYLQWGKNSLTTCYRSNMFDNQVSLLQEYEKFLRVQCVWKDENITFFYQYAVGHVVRCINMLFDSRNAGEDGQVKAELFRILDNDSVITWIENVAWIPEGYEWLKDCMKNVDVGFAFDRLMDMSRQKSVPDIVVQETKQVYYPGKANQKMDQILRRVNSVLDNERIAKTIESLEQDGIKTTISKVGISCRYRMSRAIFGEDENK</sequence>
<evidence type="ECO:0000256" key="2">
    <source>
        <dbReference type="ARBA" id="ARBA00022679"/>
    </source>
</evidence>
<evidence type="ECO:0000313" key="4">
    <source>
        <dbReference type="EMBL" id="RHC15677.1"/>
    </source>
</evidence>
<dbReference type="Proteomes" id="UP000283513">
    <property type="component" value="Unassembled WGS sequence"/>
</dbReference>
<organism evidence="4 5">
    <name type="scientific">Roseburia intestinalis</name>
    <dbReference type="NCBI Taxonomy" id="166486"/>
    <lineage>
        <taxon>Bacteria</taxon>
        <taxon>Bacillati</taxon>
        <taxon>Bacillota</taxon>
        <taxon>Clostridia</taxon>
        <taxon>Lachnospirales</taxon>
        <taxon>Lachnospiraceae</taxon>
        <taxon>Roseburia</taxon>
    </lineage>
</organism>
<dbReference type="AlphaFoldDB" id="A0A3R6D2Q0"/>
<feature type="domain" description="Glycosyltransferase 2-like" evidence="3">
    <location>
        <begin position="7"/>
        <end position="182"/>
    </location>
</feature>
<accession>A0A3R6D2Q0</accession>
<dbReference type="InterPro" id="IPR029044">
    <property type="entry name" value="Nucleotide-diphossugar_trans"/>
</dbReference>
<keyword evidence="1" id="KW-0328">Glycosyltransferase</keyword>
<dbReference type="Pfam" id="PF00535">
    <property type="entry name" value="Glycos_transf_2"/>
    <property type="match status" value="1"/>
</dbReference>
<dbReference type="Gene3D" id="3.90.550.10">
    <property type="entry name" value="Spore Coat Polysaccharide Biosynthesis Protein SpsA, Chain A"/>
    <property type="match status" value="1"/>
</dbReference>
<dbReference type="PANTHER" id="PTHR22916:SF51">
    <property type="entry name" value="GLYCOSYLTRANSFERASE EPSH-RELATED"/>
    <property type="match status" value="1"/>
</dbReference>
<evidence type="ECO:0000313" key="5">
    <source>
        <dbReference type="Proteomes" id="UP000283513"/>
    </source>
</evidence>
<protein>
    <submittedName>
        <fullName evidence="4">Glycosyltransferase family 2 protein</fullName>
    </submittedName>
</protein>
<dbReference type="PANTHER" id="PTHR22916">
    <property type="entry name" value="GLYCOSYLTRANSFERASE"/>
    <property type="match status" value="1"/>
</dbReference>
<evidence type="ECO:0000256" key="1">
    <source>
        <dbReference type="ARBA" id="ARBA00022676"/>
    </source>
</evidence>
<dbReference type="RefSeq" id="WP_118598431.1">
    <property type="nucleotide sequence ID" value="NZ_JADNJF010000038.1"/>
</dbReference>
<proteinExistence type="predicted"/>
<keyword evidence="2 4" id="KW-0808">Transferase</keyword>
<gene>
    <name evidence="4" type="ORF">DW856_13205</name>
</gene>
<dbReference type="SUPFAM" id="SSF53448">
    <property type="entry name" value="Nucleotide-diphospho-sugar transferases"/>
    <property type="match status" value="1"/>
</dbReference>
<comment type="caution">
    <text evidence="4">The sequence shown here is derived from an EMBL/GenBank/DDBJ whole genome shotgun (WGS) entry which is preliminary data.</text>
</comment>
<dbReference type="GO" id="GO:0016757">
    <property type="term" value="F:glycosyltransferase activity"/>
    <property type="evidence" value="ECO:0007669"/>
    <property type="project" value="UniProtKB-KW"/>
</dbReference>
<name>A0A3R6D2Q0_9FIRM</name>
<dbReference type="EMBL" id="QSHO01000012">
    <property type="protein sequence ID" value="RHC15677.1"/>
    <property type="molecule type" value="Genomic_DNA"/>
</dbReference>